<evidence type="ECO:0000256" key="1">
    <source>
        <dbReference type="SAM" id="MobiDB-lite"/>
    </source>
</evidence>
<organism evidence="2 3">
    <name type="scientific">Catenaria anguillulae PL171</name>
    <dbReference type="NCBI Taxonomy" id="765915"/>
    <lineage>
        <taxon>Eukaryota</taxon>
        <taxon>Fungi</taxon>
        <taxon>Fungi incertae sedis</taxon>
        <taxon>Blastocladiomycota</taxon>
        <taxon>Blastocladiomycetes</taxon>
        <taxon>Blastocladiales</taxon>
        <taxon>Catenariaceae</taxon>
        <taxon>Catenaria</taxon>
    </lineage>
</organism>
<protein>
    <submittedName>
        <fullName evidence="2">Uncharacterized protein</fullName>
    </submittedName>
</protein>
<sequence length="512" mass="53773">MPGAKKSKGAGKSKKAKAAEEAARLAALQEARLAALKDLRVEYATQAKLLLRDPLSNVLKEIERAITEQTDVAGISFSKTAHILASDLWGINNSFMSYRALRSVSFTSVAFDDKMLSTLCQLVAEHCGLESLTIIDGKLNHSSARILSCSLPHSNIRQVVLDYNPIASGWPVLLGALLSQKTHSPANAKPAQVSLAACTICLAQATSQQVLSPLPPPVSLGTTSSPSPSVSPAPDIVPRGQRPHSSLERFSARFAEVGPEAADGLAELLRTVPTIRAIDLSGNHLGPKGFATVCQGVRASTSIESIVLAANAIRIPNPLRPGLQVPLPAAAAPNAATALLPSLPGAGSVTATSTPSAGDPKSVPSQLSDSPIPPAVVSSAPVPPIPRKLVVNPALERDPIARDTQWVIQGATHLSAHLTGTESRLSLVDLRHNLIGDEAAQILLDGLRARKTWLTSGTASGSGGSPPPVCVYLSERSPTEVFAKHIELNRWMEALMKKRAAAAAKKGKKKKK</sequence>
<dbReference type="SMART" id="SM00368">
    <property type="entry name" value="LRR_RI"/>
    <property type="match status" value="3"/>
</dbReference>
<dbReference type="EMBL" id="MCFL01000004">
    <property type="protein sequence ID" value="ORZ39708.1"/>
    <property type="molecule type" value="Genomic_DNA"/>
</dbReference>
<proteinExistence type="predicted"/>
<dbReference type="Proteomes" id="UP000193411">
    <property type="component" value="Unassembled WGS sequence"/>
</dbReference>
<evidence type="ECO:0000313" key="2">
    <source>
        <dbReference type="EMBL" id="ORZ39708.1"/>
    </source>
</evidence>
<reference evidence="2 3" key="1">
    <citation type="submission" date="2016-07" db="EMBL/GenBank/DDBJ databases">
        <title>Pervasive Adenine N6-methylation of Active Genes in Fungi.</title>
        <authorList>
            <consortium name="DOE Joint Genome Institute"/>
            <person name="Mondo S.J."/>
            <person name="Dannebaum R.O."/>
            <person name="Kuo R.C."/>
            <person name="Labutti K."/>
            <person name="Haridas S."/>
            <person name="Kuo A."/>
            <person name="Salamov A."/>
            <person name="Ahrendt S.R."/>
            <person name="Lipzen A."/>
            <person name="Sullivan W."/>
            <person name="Andreopoulos W.B."/>
            <person name="Clum A."/>
            <person name="Lindquist E."/>
            <person name="Daum C."/>
            <person name="Ramamoorthy G.K."/>
            <person name="Gryganskyi A."/>
            <person name="Culley D."/>
            <person name="Magnuson J.K."/>
            <person name="James T.Y."/>
            <person name="O'Malley M.A."/>
            <person name="Stajich J.E."/>
            <person name="Spatafora J.W."/>
            <person name="Visel A."/>
            <person name="Grigoriev I.V."/>
        </authorList>
    </citation>
    <scope>NUCLEOTIDE SEQUENCE [LARGE SCALE GENOMIC DNA]</scope>
    <source>
        <strain evidence="2 3">PL171</strain>
    </source>
</reference>
<dbReference type="Gene3D" id="3.80.10.10">
    <property type="entry name" value="Ribonuclease Inhibitor"/>
    <property type="match status" value="1"/>
</dbReference>
<dbReference type="InterPro" id="IPR032675">
    <property type="entry name" value="LRR_dom_sf"/>
</dbReference>
<keyword evidence="3" id="KW-1185">Reference proteome</keyword>
<dbReference type="OrthoDB" id="120976at2759"/>
<dbReference type="STRING" id="765915.A0A1Y2HYM6"/>
<accession>A0A1Y2HYM6</accession>
<comment type="caution">
    <text evidence="2">The sequence shown here is derived from an EMBL/GenBank/DDBJ whole genome shotgun (WGS) entry which is preliminary data.</text>
</comment>
<evidence type="ECO:0000313" key="3">
    <source>
        <dbReference type="Proteomes" id="UP000193411"/>
    </source>
</evidence>
<dbReference type="InterPro" id="IPR051279">
    <property type="entry name" value="PP1-Reg/Actin-Interact_Protein"/>
</dbReference>
<feature type="region of interest" description="Disordered" evidence="1">
    <location>
        <begin position="214"/>
        <end position="243"/>
    </location>
</feature>
<feature type="compositionally biased region" description="Low complexity" evidence="1">
    <location>
        <begin position="219"/>
        <end position="234"/>
    </location>
</feature>
<dbReference type="AlphaFoldDB" id="A0A1Y2HYM6"/>
<gene>
    <name evidence="2" type="ORF">BCR44DRAFT_405454</name>
</gene>
<name>A0A1Y2HYM6_9FUNG</name>
<dbReference type="SUPFAM" id="SSF52047">
    <property type="entry name" value="RNI-like"/>
    <property type="match status" value="1"/>
</dbReference>
<feature type="region of interest" description="Disordered" evidence="1">
    <location>
        <begin position="347"/>
        <end position="379"/>
    </location>
</feature>
<dbReference type="PANTHER" id="PTHR24112">
    <property type="entry name" value="LEUCINE-RICH REPEAT, ISOFORM F-RELATED"/>
    <property type="match status" value="1"/>
</dbReference>